<dbReference type="Gene3D" id="3.60.40.10">
    <property type="entry name" value="PPM-type phosphatase domain"/>
    <property type="match status" value="1"/>
</dbReference>
<dbReference type="InterPro" id="IPR036457">
    <property type="entry name" value="PPM-type-like_dom_sf"/>
</dbReference>
<dbReference type="SUPFAM" id="SSF81606">
    <property type="entry name" value="PP2C-like"/>
    <property type="match status" value="1"/>
</dbReference>
<evidence type="ECO:0000313" key="2">
    <source>
        <dbReference type="Proteomes" id="UP000054695"/>
    </source>
</evidence>
<organism evidence="1 2">
    <name type="scientific">Legionella bozemanae</name>
    <name type="common">Fluoribacter bozemanae</name>
    <dbReference type="NCBI Taxonomy" id="447"/>
    <lineage>
        <taxon>Bacteria</taxon>
        <taxon>Pseudomonadati</taxon>
        <taxon>Pseudomonadota</taxon>
        <taxon>Gammaproteobacteria</taxon>
        <taxon>Legionellales</taxon>
        <taxon>Legionellaceae</taxon>
        <taxon>Legionella</taxon>
    </lineage>
</organism>
<dbReference type="GO" id="GO:0016787">
    <property type="term" value="F:hydrolase activity"/>
    <property type="evidence" value="ECO:0007669"/>
    <property type="project" value="UniProtKB-KW"/>
</dbReference>
<protein>
    <submittedName>
        <fullName evidence="1">Phosphocholine hydrolase Lem3</fullName>
        <ecNumber evidence="1">3.1.3.-</ecNumber>
    </submittedName>
</protein>
<gene>
    <name evidence="1" type="primary">lem3</name>
    <name evidence="1" type="ORF">Lboz_1903</name>
</gene>
<proteinExistence type="predicted"/>
<dbReference type="RefSeq" id="WP_058459541.1">
    <property type="nucleotide sequence ID" value="NZ_CAAAIY010000015.1"/>
</dbReference>
<accession>A0A0W0RQB7</accession>
<comment type="caution">
    <text evidence="1">The sequence shown here is derived from an EMBL/GenBank/DDBJ whole genome shotgun (WGS) entry which is preliminary data.</text>
</comment>
<dbReference type="EMBL" id="LNXU01000019">
    <property type="protein sequence ID" value="KTC73257.1"/>
    <property type="molecule type" value="Genomic_DNA"/>
</dbReference>
<dbReference type="Proteomes" id="UP000054695">
    <property type="component" value="Unassembled WGS sequence"/>
</dbReference>
<reference evidence="1 2" key="1">
    <citation type="submission" date="2015-11" db="EMBL/GenBank/DDBJ databases">
        <title>Genomic analysis of 38 Legionella species identifies large and diverse effector repertoires.</title>
        <authorList>
            <person name="Burstein D."/>
            <person name="Amaro F."/>
            <person name="Zusman T."/>
            <person name="Lifshitz Z."/>
            <person name="Cohen O."/>
            <person name="Gilbert J.A."/>
            <person name="Pupko T."/>
            <person name="Shuman H.A."/>
            <person name="Segal G."/>
        </authorList>
    </citation>
    <scope>NUCLEOTIDE SEQUENCE [LARGE SCALE GENOMIC DNA]</scope>
    <source>
        <strain evidence="1 2">WIGA</strain>
    </source>
</reference>
<keyword evidence="2" id="KW-1185">Reference proteome</keyword>
<name>A0A0W0RQB7_LEGBO</name>
<evidence type="ECO:0000313" key="1">
    <source>
        <dbReference type="EMBL" id="KTC73257.1"/>
    </source>
</evidence>
<dbReference type="AlphaFoldDB" id="A0A0W0RQB7"/>
<sequence>MRDRIVTSKKVIFSQAIAKDLTNDLENFLSARFYSVNQSHNCAIVIGSSLAHQDQDMEQDMILDSSGALVTTDKVGTINGARVAVTDGLGGGAGDQQEDEMIHKVSQASCEEFLDCDENIDATLDLISQVTASKKNINGSSKYDAHASIAAFIYKHKQGERYSGEFANIGDGLIVVLDKHYKIKNTLCARHVYRGFSTWTPSSVQTLASAANRDNVLVRQTLELAEGDIIVSMTDGIWGELASNLMSQTKDRRDIDIDRKLFERILEGLNGIPYPSSFDIARTITNQAISQSLQRRKTLVKLIHELEEQHFQEKSLKTVNDALAYFVKIGRHKTAKTLKAILFEQALNDGITYFDNMEIPLDVVMHDLKSRTVGDCSTINVTRIPYHLDELIRCFIMYPEKCQVLSPQFEATIKSEADLEEAFKRLSLEVIQSKVESRLFQIHFEPAFKKETLDKTQTVLTHFFRITTHLDSKKSYQKWLTNLSAYITHESSLEREDIKLLLSMLENKIKPKKGFFQTLLGENQSKLYKAFHKQIELQFLDNNERTCGLTSH</sequence>
<dbReference type="PATRIC" id="fig|447.4.peg.2028"/>
<dbReference type="OrthoDB" id="5651943at2"/>
<dbReference type="EC" id="3.1.3.-" evidence="1"/>
<keyword evidence="1" id="KW-0378">Hydrolase</keyword>